<feature type="region of interest" description="Disordered" evidence="8">
    <location>
        <begin position="1"/>
        <end position="24"/>
    </location>
</feature>
<dbReference type="InterPro" id="IPR005829">
    <property type="entry name" value="Sugar_transporter_CS"/>
</dbReference>
<comment type="subcellular location">
    <subcellularLocation>
        <location evidence="1">Cell membrane</location>
        <topology evidence="1">Multi-pass membrane protein</topology>
    </subcellularLocation>
</comment>
<evidence type="ECO:0000313" key="11">
    <source>
        <dbReference type="EMBL" id="MBM7055955.1"/>
    </source>
</evidence>
<keyword evidence="12" id="KW-1185">Reference proteome</keyword>
<name>A0ABS2I248_9ACTN</name>
<dbReference type="SUPFAM" id="SSF103473">
    <property type="entry name" value="MFS general substrate transporter"/>
    <property type="match status" value="1"/>
</dbReference>
<evidence type="ECO:0000259" key="10">
    <source>
        <dbReference type="PROSITE" id="PS50850"/>
    </source>
</evidence>
<sequence>MATSGASGEVQVESAGGEKDGAGGTRKPWGLREWGLLVSVCAAFFLDALDNIMVGIAVPPIQADLGMSTVAVQWVVSSYVLGFGGFLLLGGRMADLVGRRRVFLVGVAVFAAGSLIGGVTDEGLVVIAARFVMGIGAAFTAPAALSIIITSFPAGPQRNRAVGIYTACGAAGYSTGVIVGGALTEISWRWTFLLPVVVAVAALIGGLTLVPHDTVADRARGSFDVAGAVTVTAGMLLLVYAVVEAPNAGWLSARTLLVFAAAVALLAAFAVIESRTAQPLLRLGLLRNRSLVGAGLVAAAILGTYMSFQFIGGLYLQTLRGWSPMEMALAFLPIGLLIAAIAPRSGWLISRFGVQWMIVAGFVAYTTSYLLFLRIDENSGYLWVILPSILLIGIAFPFSFPAANVQATANVADEEQGLAAGVLQTGYQVGAAVVLAVVTATMAVDHTGGGEGARTLDGYRSGLWVLVAISAVTVLLTAVAAVRGSARRRAPADARPPGGLPR</sequence>
<evidence type="ECO:0000256" key="5">
    <source>
        <dbReference type="ARBA" id="ARBA00022989"/>
    </source>
</evidence>
<feature type="transmembrane region" description="Helical" evidence="9">
    <location>
        <begin position="463"/>
        <end position="482"/>
    </location>
</feature>
<feature type="transmembrane region" description="Helical" evidence="9">
    <location>
        <begin position="34"/>
        <end position="58"/>
    </location>
</feature>
<dbReference type="Gene3D" id="1.20.1720.10">
    <property type="entry name" value="Multidrug resistance protein D"/>
    <property type="match status" value="1"/>
</dbReference>
<reference evidence="11 12" key="1">
    <citation type="submission" date="2021-02" db="EMBL/GenBank/DDBJ databases">
        <title>Genome Streptomyces sp. RHZ10.</title>
        <authorList>
            <person name="Besaury L."/>
        </authorList>
    </citation>
    <scope>NUCLEOTIDE SEQUENCE [LARGE SCALE GENOMIC DNA]</scope>
    <source>
        <strain evidence="11 12">RHZ10</strain>
    </source>
</reference>
<feature type="transmembrane region" description="Helical" evidence="9">
    <location>
        <begin position="354"/>
        <end position="375"/>
    </location>
</feature>
<feature type="transmembrane region" description="Helical" evidence="9">
    <location>
        <begin position="222"/>
        <end position="243"/>
    </location>
</feature>
<keyword evidence="7" id="KW-0046">Antibiotic resistance</keyword>
<evidence type="ECO:0000256" key="9">
    <source>
        <dbReference type="SAM" id="Phobius"/>
    </source>
</evidence>
<keyword evidence="4 9" id="KW-0812">Transmembrane</keyword>
<organism evidence="11 12">
    <name type="scientific">Streptomyces durocortorensis</name>
    <dbReference type="NCBI Taxonomy" id="2811104"/>
    <lineage>
        <taxon>Bacteria</taxon>
        <taxon>Bacillati</taxon>
        <taxon>Actinomycetota</taxon>
        <taxon>Actinomycetes</taxon>
        <taxon>Kitasatosporales</taxon>
        <taxon>Streptomycetaceae</taxon>
        <taxon>Streptomyces</taxon>
    </lineage>
</organism>
<dbReference type="InterPro" id="IPR036259">
    <property type="entry name" value="MFS_trans_sf"/>
</dbReference>
<dbReference type="PANTHER" id="PTHR42718:SF46">
    <property type="entry name" value="BLR6921 PROTEIN"/>
    <property type="match status" value="1"/>
</dbReference>
<feature type="transmembrane region" description="Helical" evidence="9">
    <location>
        <begin position="102"/>
        <end position="119"/>
    </location>
</feature>
<gene>
    <name evidence="11" type="ORF">JS521_19295</name>
</gene>
<dbReference type="PANTHER" id="PTHR42718">
    <property type="entry name" value="MAJOR FACILITATOR SUPERFAMILY MULTIDRUG TRANSPORTER MFSC"/>
    <property type="match status" value="1"/>
</dbReference>
<dbReference type="PROSITE" id="PS50850">
    <property type="entry name" value="MFS"/>
    <property type="match status" value="1"/>
</dbReference>
<feature type="transmembrane region" description="Helical" evidence="9">
    <location>
        <begin position="381"/>
        <end position="405"/>
    </location>
</feature>
<comment type="caution">
    <text evidence="11">The sequence shown here is derived from an EMBL/GenBank/DDBJ whole genome shotgun (WGS) entry which is preliminary data.</text>
</comment>
<evidence type="ECO:0000256" key="3">
    <source>
        <dbReference type="ARBA" id="ARBA00022475"/>
    </source>
</evidence>
<feature type="transmembrane region" description="Helical" evidence="9">
    <location>
        <begin position="249"/>
        <end position="271"/>
    </location>
</feature>
<dbReference type="Proteomes" id="UP000712045">
    <property type="component" value="Unassembled WGS sequence"/>
</dbReference>
<dbReference type="InterPro" id="IPR011701">
    <property type="entry name" value="MFS"/>
</dbReference>
<feature type="transmembrane region" description="Helical" evidence="9">
    <location>
        <begin position="291"/>
        <end position="316"/>
    </location>
</feature>
<feature type="transmembrane region" description="Helical" evidence="9">
    <location>
        <begin position="322"/>
        <end position="342"/>
    </location>
</feature>
<dbReference type="PROSITE" id="PS00216">
    <property type="entry name" value="SUGAR_TRANSPORT_1"/>
    <property type="match status" value="1"/>
</dbReference>
<evidence type="ECO:0000256" key="2">
    <source>
        <dbReference type="ARBA" id="ARBA00022448"/>
    </source>
</evidence>
<evidence type="ECO:0000256" key="8">
    <source>
        <dbReference type="SAM" id="MobiDB-lite"/>
    </source>
</evidence>
<dbReference type="RefSeq" id="WP_205084227.1">
    <property type="nucleotide sequence ID" value="NZ_JAFEUF010000098.1"/>
</dbReference>
<dbReference type="EMBL" id="JAFEUF010000098">
    <property type="protein sequence ID" value="MBM7055955.1"/>
    <property type="molecule type" value="Genomic_DNA"/>
</dbReference>
<keyword evidence="6 9" id="KW-0472">Membrane</keyword>
<dbReference type="InterPro" id="IPR020846">
    <property type="entry name" value="MFS_dom"/>
</dbReference>
<evidence type="ECO:0000313" key="12">
    <source>
        <dbReference type="Proteomes" id="UP000712045"/>
    </source>
</evidence>
<protein>
    <submittedName>
        <fullName evidence="11">MFS transporter</fullName>
    </submittedName>
</protein>
<dbReference type="Gene3D" id="1.20.1250.20">
    <property type="entry name" value="MFS general substrate transporter like domains"/>
    <property type="match status" value="1"/>
</dbReference>
<proteinExistence type="predicted"/>
<evidence type="ECO:0000256" key="1">
    <source>
        <dbReference type="ARBA" id="ARBA00004651"/>
    </source>
</evidence>
<evidence type="ECO:0000256" key="6">
    <source>
        <dbReference type="ARBA" id="ARBA00023136"/>
    </source>
</evidence>
<feature type="transmembrane region" description="Helical" evidence="9">
    <location>
        <begin position="125"/>
        <end position="150"/>
    </location>
</feature>
<dbReference type="Pfam" id="PF07690">
    <property type="entry name" value="MFS_1"/>
    <property type="match status" value="1"/>
</dbReference>
<keyword evidence="3" id="KW-1003">Cell membrane</keyword>
<keyword evidence="2" id="KW-0813">Transport</keyword>
<feature type="transmembrane region" description="Helical" evidence="9">
    <location>
        <begin position="70"/>
        <end position="90"/>
    </location>
</feature>
<keyword evidence="5 9" id="KW-1133">Transmembrane helix</keyword>
<accession>A0ABS2I248</accession>
<dbReference type="CDD" id="cd17321">
    <property type="entry name" value="MFS_MMR_MDR_like"/>
    <property type="match status" value="1"/>
</dbReference>
<evidence type="ECO:0000256" key="7">
    <source>
        <dbReference type="ARBA" id="ARBA00023251"/>
    </source>
</evidence>
<feature type="transmembrane region" description="Helical" evidence="9">
    <location>
        <begin position="162"/>
        <end position="184"/>
    </location>
</feature>
<feature type="transmembrane region" description="Helical" evidence="9">
    <location>
        <begin position="417"/>
        <end position="443"/>
    </location>
</feature>
<evidence type="ECO:0000256" key="4">
    <source>
        <dbReference type="ARBA" id="ARBA00022692"/>
    </source>
</evidence>
<feature type="domain" description="Major facilitator superfamily (MFS) profile" evidence="10">
    <location>
        <begin position="36"/>
        <end position="485"/>
    </location>
</feature>
<feature type="transmembrane region" description="Helical" evidence="9">
    <location>
        <begin position="190"/>
        <end position="210"/>
    </location>
</feature>